<accession>A0A1Z4JEZ0</accession>
<dbReference type="AlphaFoldDB" id="A0A1Z4JEZ0"/>
<proteinExistence type="predicted"/>
<protein>
    <submittedName>
        <fullName evidence="1">Uncharacterized protein</fullName>
    </submittedName>
</protein>
<evidence type="ECO:0000313" key="2">
    <source>
        <dbReference type="Proteomes" id="UP000217895"/>
    </source>
</evidence>
<gene>
    <name evidence="1" type="ORF">NIES2135_21290</name>
</gene>
<reference evidence="1 2" key="1">
    <citation type="submission" date="2017-06" db="EMBL/GenBank/DDBJ databases">
        <title>Genome sequencing of cyanobaciteial culture collection at National Institute for Environmental Studies (NIES).</title>
        <authorList>
            <person name="Hirose Y."/>
            <person name="Shimura Y."/>
            <person name="Fujisawa T."/>
            <person name="Nakamura Y."/>
            <person name="Kawachi M."/>
        </authorList>
    </citation>
    <scope>NUCLEOTIDE SEQUENCE [LARGE SCALE GENOMIC DNA]</scope>
    <source>
        <strain evidence="1 2">NIES-2135</strain>
    </source>
</reference>
<sequence>MSRQPVSARARMLEQFRQETKRRSIIHRFKVGDFIRPRCPESRLNDRRASIEVIATSFDRMTVKATYPNGYVIEIPLAKMSSYVPEPQRRRKIGNAGKKEVRA</sequence>
<keyword evidence="2" id="KW-1185">Reference proteome</keyword>
<evidence type="ECO:0000313" key="1">
    <source>
        <dbReference type="EMBL" id="BAY55306.1"/>
    </source>
</evidence>
<organism evidence="1 2">
    <name type="scientific">Leptolyngbya boryana NIES-2135</name>
    <dbReference type="NCBI Taxonomy" id="1973484"/>
    <lineage>
        <taxon>Bacteria</taxon>
        <taxon>Bacillati</taxon>
        <taxon>Cyanobacteriota</taxon>
        <taxon>Cyanophyceae</taxon>
        <taxon>Leptolyngbyales</taxon>
        <taxon>Leptolyngbyaceae</taxon>
        <taxon>Leptolyngbya group</taxon>
        <taxon>Leptolyngbya</taxon>
    </lineage>
</organism>
<dbReference type="EMBL" id="AP018203">
    <property type="protein sequence ID" value="BAY55306.1"/>
    <property type="molecule type" value="Genomic_DNA"/>
</dbReference>
<dbReference type="Proteomes" id="UP000217895">
    <property type="component" value="Chromosome"/>
</dbReference>
<name>A0A1Z4JEZ0_LEPBY</name>